<evidence type="ECO:0000313" key="2">
    <source>
        <dbReference type="EMBL" id="TFK97401.1"/>
    </source>
</evidence>
<dbReference type="PANTHER" id="PTHR43695">
    <property type="entry name" value="PUTATIVE (AFU_ORTHOLOGUE AFUA_2G17250)-RELATED"/>
    <property type="match status" value="1"/>
</dbReference>
<keyword evidence="2" id="KW-0378">Hydrolase</keyword>
<dbReference type="OrthoDB" id="5041285at2759"/>
<dbReference type="Proteomes" id="UP000305067">
    <property type="component" value="Unassembled WGS sequence"/>
</dbReference>
<dbReference type="CDD" id="cd01821">
    <property type="entry name" value="Rhamnogalacturan_acetylesterase_like"/>
    <property type="match status" value="1"/>
</dbReference>
<evidence type="ECO:0000313" key="3">
    <source>
        <dbReference type="Proteomes" id="UP000305067"/>
    </source>
</evidence>
<dbReference type="Gene3D" id="3.40.50.1110">
    <property type="entry name" value="SGNH hydrolase"/>
    <property type="match status" value="1"/>
</dbReference>
<proteinExistence type="predicted"/>
<sequence>MAFSSPAEKRQAKPPAFFLAGDSTTAVNGGWGNGFISQLKAPAWGVNIGKSGATTRSYEAGGYWANITSHLRQYSFEYDSYVTISFGHNDQRPENGVTYAQYQANLIRFANEVKSLGGTPLLTSSLTRRLFSNGSAEADDSLRNERLAAVAAAQQTNSTLIDLYAASRTYVNAIGNAPAQRYNLASGDRTHLNPWGEKVFGRLVIDLLLKQKPALSQWFVANATLSGQLTNGIPA</sequence>
<name>A0A5C3Q6G0_9AGAR</name>
<evidence type="ECO:0000259" key="1">
    <source>
        <dbReference type="Pfam" id="PF13472"/>
    </source>
</evidence>
<dbReference type="AlphaFoldDB" id="A0A5C3Q6G0"/>
<feature type="domain" description="SGNH hydrolase-type esterase" evidence="1">
    <location>
        <begin position="21"/>
        <end position="198"/>
    </location>
</feature>
<dbReference type="Pfam" id="PF13472">
    <property type="entry name" value="Lipase_GDSL_2"/>
    <property type="match status" value="1"/>
</dbReference>
<dbReference type="InterPro" id="IPR013830">
    <property type="entry name" value="SGNH_hydro"/>
</dbReference>
<dbReference type="STRING" id="1884261.A0A5C3Q6G0"/>
<dbReference type="SUPFAM" id="SSF52266">
    <property type="entry name" value="SGNH hydrolase"/>
    <property type="match status" value="1"/>
</dbReference>
<dbReference type="InterPro" id="IPR036514">
    <property type="entry name" value="SGNH_hydro_sf"/>
</dbReference>
<gene>
    <name evidence="2" type="ORF">BDV98DRAFT_261088</name>
</gene>
<organism evidence="2 3">
    <name type="scientific">Pterulicium gracile</name>
    <dbReference type="NCBI Taxonomy" id="1884261"/>
    <lineage>
        <taxon>Eukaryota</taxon>
        <taxon>Fungi</taxon>
        <taxon>Dikarya</taxon>
        <taxon>Basidiomycota</taxon>
        <taxon>Agaricomycotina</taxon>
        <taxon>Agaricomycetes</taxon>
        <taxon>Agaricomycetidae</taxon>
        <taxon>Agaricales</taxon>
        <taxon>Pleurotineae</taxon>
        <taxon>Pterulaceae</taxon>
        <taxon>Pterulicium</taxon>
    </lineage>
</organism>
<dbReference type="InterPro" id="IPR037459">
    <property type="entry name" value="RhgT-like"/>
</dbReference>
<keyword evidence="3" id="KW-1185">Reference proteome</keyword>
<reference evidence="2 3" key="1">
    <citation type="journal article" date="2019" name="Nat. Ecol. Evol.">
        <title>Megaphylogeny resolves global patterns of mushroom evolution.</title>
        <authorList>
            <person name="Varga T."/>
            <person name="Krizsan K."/>
            <person name="Foldi C."/>
            <person name="Dima B."/>
            <person name="Sanchez-Garcia M."/>
            <person name="Sanchez-Ramirez S."/>
            <person name="Szollosi G.J."/>
            <person name="Szarkandi J.G."/>
            <person name="Papp V."/>
            <person name="Albert L."/>
            <person name="Andreopoulos W."/>
            <person name="Angelini C."/>
            <person name="Antonin V."/>
            <person name="Barry K.W."/>
            <person name="Bougher N.L."/>
            <person name="Buchanan P."/>
            <person name="Buyck B."/>
            <person name="Bense V."/>
            <person name="Catcheside P."/>
            <person name="Chovatia M."/>
            <person name="Cooper J."/>
            <person name="Damon W."/>
            <person name="Desjardin D."/>
            <person name="Finy P."/>
            <person name="Geml J."/>
            <person name="Haridas S."/>
            <person name="Hughes K."/>
            <person name="Justo A."/>
            <person name="Karasinski D."/>
            <person name="Kautmanova I."/>
            <person name="Kiss B."/>
            <person name="Kocsube S."/>
            <person name="Kotiranta H."/>
            <person name="LaButti K.M."/>
            <person name="Lechner B.E."/>
            <person name="Liimatainen K."/>
            <person name="Lipzen A."/>
            <person name="Lukacs Z."/>
            <person name="Mihaltcheva S."/>
            <person name="Morgado L.N."/>
            <person name="Niskanen T."/>
            <person name="Noordeloos M.E."/>
            <person name="Ohm R.A."/>
            <person name="Ortiz-Santana B."/>
            <person name="Ovrebo C."/>
            <person name="Racz N."/>
            <person name="Riley R."/>
            <person name="Savchenko A."/>
            <person name="Shiryaev A."/>
            <person name="Soop K."/>
            <person name="Spirin V."/>
            <person name="Szebenyi C."/>
            <person name="Tomsovsky M."/>
            <person name="Tulloss R.E."/>
            <person name="Uehling J."/>
            <person name="Grigoriev I.V."/>
            <person name="Vagvolgyi C."/>
            <person name="Papp T."/>
            <person name="Martin F.M."/>
            <person name="Miettinen O."/>
            <person name="Hibbett D.S."/>
            <person name="Nagy L.G."/>
        </authorList>
    </citation>
    <scope>NUCLEOTIDE SEQUENCE [LARGE SCALE GENOMIC DNA]</scope>
    <source>
        <strain evidence="2 3">CBS 309.79</strain>
    </source>
</reference>
<accession>A0A5C3Q6G0</accession>
<dbReference type="EMBL" id="ML178847">
    <property type="protein sequence ID" value="TFK97401.1"/>
    <property type="molecule type" value="Genomic_DNA"/>
</dbReference>
<dbReference type="PANTHER" id="PTHR43695:SF2">
    <property type="entry name" value="PUTATIVE (AFU_ORTHOLOGUE AFUA_2G17250)-RELATED"/>
    <property type="match status" value="1"/>
</dbReference>
<protein>
    <submittedName>
        <fullName evidence="2">SGNH hydrolase-type esterase domain-containing protein</fullName>
    </submittedName>
</protein>
<dbReference type="GO" id="GO:0016787">
    <property type="term" value="F:hydrolase activity"/>
    <property type="evidence" value="ECO:0007669"/>
    <property type="project" value="UniProtKB-KW"/>
</dbReference>